<evidence type="ECO:0000259" key="4">
    <source>
        <dbReference type="Pfam" id="PF00205"/>
    </source>
</evidence>
<dbReference type="InterPro" id="IPR012000">
    <property type="entry name" value="Thiamin_PyroP_enz_cen_dom"/>
</dbReference>
<comment type="similarity">
    <text evidence="1 3">Belongs to the TPP enzyme family.</text>
</comment>
<feature type="domain" description="Thiamine pyrophosphate enzyme TPP-binding" evidence="5">
    <location>
        <begin position="376"/>
        <end position="514"/>
    </location>
</feature>
<sequence>MPIVRDAAYAVFQHFGVDALFGNPGSTELPMLQAMPSDIAYVLGLNEAVVVAMADGYAQATGRPALVNLHSAAGTGNGLGSLFTAYRGGAPLVITAGQQARSLLPRDPFLGAERATEFPRPYVKWAAEPLRAQDVPAALIRAFHIALTPPTGPVFVSIPVDDWDRDCPMPTLPFLSLTSFPDPAGITKIAGMLDNATRPALVLGAGIARCGAWDQAIALAEKTGADVWVAPLTGREVFPENHARFAGFLPGYEERLVALLNGYDMVLVAGAPAFTWHAEGRASAWPQGTAMALLSDDPQHLAILPRGTGVLGDVRGGLLALVEQVRQREGPVSTARHPIPLPARALSPAHVMARVAALRPDRAIIVEEAPTARDAMHDHLPVTQVGGFYTTPAGGLGYGLPAAIGIARARPGNKVICLLGDGSSMYTSQGLWSAADQQADVSFIILNNGGYAALNNFARRFGLNELPGTTIAGIDFLALAESHGVPGRRVVAVEELDPALAWSFQTSGPTLLEVRVI</sequence>
<proteinExistence type="inferred from homology"/>
<dbReference type="EC" id="4.1.1.7" evidence="7"/>
<dbReference type="Pfam" id="PF00205">
    <property type="entry name" value="TPP_enzyme_M"/>
    <property type="match status" value="1"/>
</dbReference>
<dbReference type="InterPro" id="IPR029061">
    <property type="entry name" value="THDP-binding"/>
</dbReference>
<dbReference type="Gene3D" id="3.40.50.970">
    <property type="match status" value="2"/>
</dbReference>
<feature type="domain" description="Thiamine pyrophosphate enzyme central" evidence="4">
    <location>
        <begin position="186"/>
        <end position="318"/>
    </location>
</feature>
<dbReference type="Proteomes" id="UP001419910">
    <property type="component" value="Unassembled WGS sequence"/>
</dbReference>
<dbReference type="InterPro" id="IPR000399">
    <property type="entry name" value="TPP-bd_CS"/>
</dbReference>
<feature type="domain" description="Thiamine pyrophosphate enzyme N-terminal TPP-binding" evidence="6">
    <location>
        <begin position="6"/>
        <end position="106"/>
    </location>
</feature>
<dbReference type="EMBL" id="JBDIME010000030">
    <property type="protein sequence ID" value="MEN2792556.1"/>
    <property type="molecule type" value="Genomic_DNA"/>
</dbReference>
<dbReference type="Pfam" id="PF02776">
    <property type="entry name" value="TPP_enzyme_N"/>
    <property type="match status" value="1"/>
</dbReference>
<dbReference type="CDD" id="cd07035">
    <property type="entry name" value="TPP_PYR_POX_like"/>
    <property type="match status" value="1"/>
</dbReference>
<dbReference type="SUPFAM" id="SSF52518">
    <property type="entry name" value="Thiamin diphosphate-binding fold (THDP-binding)"/>
    <property type="match status" value="2"/>
</dbReference>
<dbReference type="InterPro" id="IPR045229">
    <property type="entry name" value="TPP_enz"/>
</dbReference>
<dbReference type="Gene3D" id="3.40.50.1220">
    <property type="entry name" value="TPP-binding domain"/>
    <property type="match status" value="1"/>
</dbReference>
<dbReference type="InterPro" id="IPR029035">
    <property type="entry name" value="DHS-like_NAD/FAD-binding_dom"/>
</dbReference>
<evidence type="ECO:0000256" key="1">
    <source>
        <dbReference type="ARBA" id="ARBA00007812"/>
    </source>
</evidence>
<keyword evidence="2 3" id="KW-0786">Thiamine pyrophosphate</keyword>
<dbReference type="InterPro" id="IPR011766">
    <property type="entry name" value="TPP_enzyme_TPP-bd"/>
</dbReference>
<keyword evidence="7" id="KW-0456">Lyase</keyword>
<evidence type="ECO:0000256" key="2">
    <source>
        <dbReference type="ARBA" id="ARBA00023052"/>
    </source>
</evidence>
<accession>A0ABU9Y9W9</accession>
<protein>
    <submittedName>
        <fullName evidence="7">Benzoylformate decarboxylase</fullName>
        <ecNumber evidence="7">4.1.1.7</ecNumber>
    </submittedName>
</protein>
<dbReference type="PROSITE" id="PS00187">
    <property type="entry name" value="TPP_ENZYMES"/>
    <property type="match status" value="1"/>
</dbReference>
<dbReference type="RefSeq" id="WP_343888227.1">
    <property type="nucleotide sequence ID" value="NZ_BAAAEH010000007.1"/>
</dbReference>
<dbReference type="Pfam" id="PF02775">
    <property type="entry name" value="TPP_enzyme_C"/>
    <property type="match status" value="1"/>
</dbReference>
<evidence type="ECO:0000256" key="3">
    <source>
        <dbReference type="RuleBase" id="RU362132"/>
    </source>
</evidence>
<evidence type="ECO:0000313" key="8">
    <source>
        <dbReference type="Proteomes" id="UP001419910"/>
    </source>
</evidence>
<dbReference type="InterPro" id="IPR012001">
    <property type="entry name" value="Thiamin_PyroP_enz_TPP-bd_dom"/>
</dbReference>
<dbReference type="PANTHER" id="PTHR18968:SF133">
    <property type="entry name" value="BENZOYLFORMATE DECARBOXYLASE"/>
    <property type="match status" value="1"/>
</dbReference>
<dbReference type="PANTHER" id="PTHR18968">
    <property type="entry name" value="THIAMINE PYROPHOSPHATE ENZYMES"/>
    <property type="match status" value="1"/>
</dbReference>
<gene>
    <name evidence="7" type="primary">mdlC</name>
    <name evidence="7" type="ORF">ABC974_23215</name>
</gene>
<organism evidence="7 8">
    <name type="scientific">Sphingomonas oligophenolica</name>
    <dbReference type="NCBI Taxonomy" id="301154"/>
    <lineage>
        <taxon>Bacteria</taxon>
        <taxon>Pseudomonadati</taxon>
        <taxon>Pseudomonadota</taxon>
        <taxon>Alphaproteobacteria</taxon>
        <taxon>Sphingomonadales</taxon>
        <taxon>Sphingomonadaceae</taxon>
        <taxon>Sphingomonas</taxon>
    </lineage>
</organism>
<evidence type="ECO:0000313" key="7">
    <source>
        <dbReference type="EMBL" id="MEN2792556.1"/>
    </source>
</evidence>
<keyword evidence="8" id="KW-1185">Reference proteome</keyword>
<comment type="caution">
    <text evidence="7">The sequence shown here is derived from an EMBL/GenBank/DDBJ whole genome shotgun (WGS) entry which is preliminary data.</text>
</comment>
<dbReference type="SUPFAM" id="SSF52467">
    <property type="entry name" value="DHS-like NAD/FAD-binding domain"/>
    <property type="match status" value="1"/>
</dbReference>
<evidence type="ECO:0000259" key="6">
    <source>
        <dbReference type="Pfam" id="PF02776"/>
    </source>
</evidence>
<dbReference type="CDD" id="cd02002">
    <property type="entry name" value="TPP_BFDC"/>
    <property type="match status" value="1"/>
</dbReference>
<evidence type="ECO:0000259" key="5">
    <source>
        <dbReference type="Pfam" id="PF02775"/>
    </source>
</evidence>
<dbReference type="GO" id="GO:0050695">
    <property type="term" value="F:benzoylformate decarboxylase activity"/>
    <property type="evidence" value="ECO:0007669"/>
    <property type="project" value="UniProtKB-EC"/>
</dbReference>
<reference evidence="7 8" key="1">
    <citation type="submission" date="2024-05" db="EMBL/GenBank/DDBJ databases">
        <authorList>
            <person name="Liu Q."/>
            <person name="Xin Y.-H."/>
        </authorList>
    </citation>
    <scope>NUCLEOTIDE SEQUENCE [LARGE SCALE GENOMIC DNA]</scope>
    <source>
        <strain evidence="7 8">CGMCC 1.10181</strain>
    </source>
</reference>
<dbReference type="NCBIfam" id="NF005485">
    <property type="entry name" value="PRK07092.1"/>
    <property type="match status" value="1"/>
</dbReference>
<name>A0ABU9Y9W9_9SPHN</name>